<comment type="caution">
    <text evidence="2">The sequence shown here is derived from an EMBL/GenBank/DDBJ whole genome shotgun (WGS) entry which is preliminary data.</text>
</comment>
<dbReference type="SUPFAM" id="SSF51445">
    <property type="entry name" value="(Trans)glycosidases"/>
    <property type="match status" value="1"/>
</dbReference>
<keyword evidence="3" id="KW-1185">Reference proteome</keyword>
<sequence>MMYLRLLILALLLVVTGGHGHAEEETKERPLFRDFVGLCGHTVNFKPDLYWPVCRVVRDYHPVKWDLGEDSSKLPEWPFAKNRVDWSKIYGSWHAKGFKISVCLMFDEMHEEWKDLDKDAYAYAKSFAEHFGPGGKWPYVETVELGNEPGLYDDAKYRKIFEAMSRGIREGNPLMKIATCNIEVGESKRYWKGTGVLAGFEDKYDVLRIHRYAIAEQWPVWRRSYPEDPQVPFLSAIQELLHWRDEHAPDKPVWVSEFGWDSSTKKPDPKGEWSKWVDSTDEEQARWLVRSFLIFARMGIDKAFVYFFNDEDEPKLHAASGLTRNYQPKPAYHAVAWMLEALKDYRFSKVIRESLEDGYIYEFAPEKDGEPVILAVWHATKENEGHEFEWEEAGKVLKAERMSGEDGEAVGLSPSIKGSTMKIEGWGAPVFVWIQR</sequence>
<dbReference type="InterPro" id="IPR017853">
    <property type="entry name" value="GH"/>
</dbReference>
<dbReference type="EMBL" id="VAUV01000006">
    <property type="protein sequence ID" value="TLD71070.1"/>
    <property type="molecule type" value="Genomic_DNA"/>
</dbReference>
<gene>
    <name evidence="2" type="ORF">FEM03_09155</name>
</gene>
<dbReference type="InterPro" id="IPR051923">
    <property type="entry name" value="Glycosyl_Hydrolase_39"/>
</dbReference>
<evidence type="ECO:0000256" key="1">
    <source>
        <dbReference type="SAM" id="SignalP"/>
    </source>
</evidence>
<feature type="chain" id="PRO_5024408142" description="Asl1-like glycosyl hydrolase catalytic domain-containing protein" evidence="1">
    <location>
        <begin position="23"/>
        <end position="436"/>
    </location>
</feature>
<dbReference type="PANTHER" id="PTHR12631">
    <property type="entry name" value="ALPHA-L-IDURONIDASE"/>
    <property type="match status" value="1"/>
</dbReference>
<evidence type="ECO:0000313" key="3">
    <source>
        <dbReference type="Proteomes" id="UP000306196"/>
    </source>
</evidence>
<evidence type="ECO:0000313" key="2">
    <source>
        <dbReference type="EMBL" id="TLD71070.1"/>
    </source>
</evidence>
<evidence type="ECO:0008006" key="4">
    <source>
        <dbReference type="Google" id="ProtNLM"/>
    </source>
</evidence>
<dbReference type="GO" id="GO:0004553">
    <property type="term" value="F:hydrolase activity, hydrolyzing O-glycosyl compounds"/>
    <property type="evidence" value="ECO:0007669"/>
    <property type="project" value="TreeGrafter"/>
</dbReference>
<keyword evidence="1" id="KW-0732">Signal</keyword>
<dbReference type="PANTHER" id="PTHR12631:SF10">
    <property type="entry name" value="BETA-XYLOSIDASE-LIKE PROTEIN-RELATED"/>
    <property type="match status" value="1"/>
</dbReference>
<reference evidence="2 3" key="1">
    <citation type="submission" date="2019-05" db="EMBL/GenBank/DDBJ databases">
        <title>Verrucobacter flavum gen. nov., sp. nov. a new member of the family Verrucomicrobiaceae.</title>
        <authorList>
            <person name="Szuroczki S."/>
            <person name="Abbaszade G."/>
            <person name="Szabo A."/>
            <person name="Felfoldi T."/>
            <person name="Schumann P."/>
            <person name="Boka K."/>
            <person name="Keki Z."/>
            <person name="Toumi M."/>
            <person name="Toth E."/>
        </authorList>
    </citation>
    <scope>NUCLEOTIDE SEQUENCE [LARGE SCALE GENOMIC DNA]</scope>
    <source>
        <strain evidence="2 3">MG-N-17</strain>
    </source>
</reference>
<proteinExistence type="predicted"/>
<organism evidence="2 3">
    <name type="scientific">Phragmitibacter flavus</name>
    <dbReference type="NCBI Taxonomy" id="2576071"/>
    <lineage>
        <taxon>Bacteria</taxon>
        <taxon>Pseudomonadati</taxon>
        <taxon>Verrucomicrobiota</taxon>
        <taxon>Verrucomicrobiia</taxon>
        <taxon>Verrucomicrobiales</taxon>
        <taxon>Verrucomicrobiaceae</taxon>
        <taxon>Phragmitibacter</taxon>
    </lineage>
</organism>
<accession>A0A5R8KFI8</accession>
<dbReference type="Proteomes" id="UP000306196">
    <property type="component" value="Unassembled WGS sequence"/>
</dbReference>
<protein>
    <recommendedName>
        <fullName evidence="4">Asl1-like glycosyl hydrolase catalytic domain-containing protein</fullName>
    </recommendedName>
</protein>
<dbReference type="RefSeq" id="WP_138085899.1">
    <property type="nucleotide sequence ID" value="NZ_VAUV01000006.1"/>
</dbReference>
<dbReference type="OrthoDB" id="177731at2"/>
<dbReference type="AlphaFoldDB" id="A0A5R8KFI8"/>
<feature type="signal peptide" evidence="1">
    <location>
        <begin position="1"/>
        <end position="22"/>
    </location>
</feature>
<dbReference type="Gene3D" id="3.20.20.80">
    <property type="entry name" value="Glycosidases"/>
    <property type="match status" value="1"/>
</dbReference>
<name>A0A5R8KFI8_9BACT</name>